<sequence>MPEKFGGKIFYTKEEAEQLGLTLSAEEIARADAILTAFAETVRNAAPAPEGTVPSGFGGRFSDDLEGTEFEGWTRDAKTGQWFDKEGRPVPKP</sequence>
<name>A0ABW7W895_9NOCA</name>
<reference evidence="2 3" key="1">
    <citation type="submission" date="2024-10" db="EMBL/GenBank/DDBJ databases">
        <title>The Natural Products Discovery Center: Release of the First 8490 Sequenced Strains for Exploring Actinobacteria Biosynthetic Diversity.</title>
        <authorList>
            <person name="Kalkreuter E."/>
            <person name="Kautsar S.A."/>
            <person name="Yang D."/>
            <person name="Bader C.D."/>
            <person name="Teijaro C.N."/>
            <person name="Fluegel L."/>
            <person name="Davis C.M."/>
            <person name="Simpson J.R."/>
            <person name="Lauterbach L."/>
            <person name="Steele A.D."/>
            <person name="Gui C."/>
            <person name="Meng S."/>
            <person name="Li G."/>
            <person name="Viehrig K."/>
            <person name="Ye F."/>
            <person name="Su P."/>
            <person name="Kiefer A.F."/>
            <person name="Nichols A."/>
            <person name="Cepeda A.J."/>
            <person name="Yan W."/>
            <person name="Fan B."/>
            <person name="Jiang Y."/>
            <person name="Adhikari A."/>
            <person name="Zheng C.-J."/>
            <person name="Schuster L."/>
            <person name="Cowan T.M."/>
            <person name="Smanski M.J."/>
            <person name="Chevrette M.G."/>
            <person name="De Carvalho L.P.S."/>
            <person name="Shen B."/>
        </authorList>
    </citation>
    <scope>NUCLEOTIDE SEQUENCE [LARGE SCALE GENOMIC DNA]</scope>
    <source>
        <strain evidence="2 3">NPDC019626</strain>
    </source>
</reference>
<comment type="caution">
    <text evidence="2">The sequence shown here is derived from an EMBL/GenBank/DDBJ whole genome shotgun (WGS) entry which is preliminary data.</text>
</comment>
<evidence type="ECO:0000256" key="1">
    <source>
        <dbReference type="SAM" id="MobiDB-lite"/>
    </source>
</evidence>
<feature type="region of interest" description="Disordered" evidence="1">
    <location>
        <begin position="46"/>
        <end position="93"/>
    </location>
</feature>
<keyword evidence="3" id="KW-1185">Reference proteome</keyword>
<dbReference type="RefSeq" id="WP_396945951.1">
    <property type="nucleotide sequence ID" value="NZ_JBIRXV010000001.1"/>
</dbReference>
<accession>A0ABW7W895</accession>
<gene>
    <name evidence="2" type="ORF">ACH47G_01880</name>
</gene>
<proteinExistence type="predicted"/>
<evidence type="ECO:0000313" key="2">
    <source>
        <dbReference type="EMBL" id="MFI2319214.1"/>
    </source>
</evidence>
<evidence type="ECO:0000313" key="3">
    <source>
        <dbReference type="Proteomes" id="UP001611450"/>
    </source>
</evidence>
<protein>
    <submittedName>
        <fullName evidence="2">Uncharacterized protein</fullName>
    </submittedName>
</protein>
<organism evidence="2 3">
    <name type="scientific">Nocardia beijingensis</name>
    <dbReference type="NCBI Taxonomy" id="95162"/>
    <lineage>
        <taxon>Bacteria</taxon>
        <taxon>Bacillati</taxon>
        <taxon>Actinomycetota</taxon>
        <taxon>Actinomycetes</taxon>
        <taxon>Mycobacteriales</taxon>
        <taxon>Nocardiaceae</taxon>
        <taxon>Nocardia</taxon>
    </lineage>
</organism>
<dbReference type="Proteomes" id="UP001611450">
    <property type="component" value="Unassembled WGS sequence"/>
</dbReference>
<feature type="compositionally biased region" description="Basic and acidic residues" evidence="1">
    <location>
        <begin position="72"/>
        <end position="93"/>
    </location>
</feature>
<dbReference type="EMBL" id="JBIRXV010000001">
    <property type="protein sequence ID" value="MFI2319214.1"/>
    <property type="molecule type" value="Genomic_DNA"/>
</dbReference>